<dbReference type="Proteomes" id="UP000029868">
    <property type="component" value="Unassembled WGS sequence"/>
</dbReference>
<name>A0A099KFG2_COLPS</name>
<dbReference type="Gene3D" id="2.50.20.10">
    <property type="entry name" value="Lipoprotein localisation LolA/LolB/LppX"/>
    <property type="match status" value="1"/>
</dbReference>
<dbReference type="CDD" id="cd16327">
    <property type="entry name" value="RseB"/>
    <property type="match status" value="1"/>
</dbReference>
<dbReference type="InterPro" id="IPR038484">
    <property type="entry name" value="MucB/RseB_C_sf"/>
</dbReference>
<reference evidence="8 9" key="1">
    <citation type="submission" date="2014-08" db="EMBL/GenBank/DDBJ databases">
        <title>Genomic and Phenotypic Diversity of Colwellia psychrerythraea strains from Disparate Marine Basins.</title>
        <authorList>
            <person name="Techtmann S.M."/>
            <person name="Stelling S.C."/>
            <person name="Utturkar S.M."/>
            <person name="Alshibli N."/>
            <person name="Harris A."/>
            <person name="Brown S.D."/>
            <person name="Hazen T.C."/>
        </authorList>
    </citation>
    <scope>NUCLEOTIDE SEQUENCE [LARGE SCALE GENOMIC DNA]</scope>
    <source>
        <strain evidence="8 9">GAB14E</strain>
    </source>
</reference>
<sequence>MKLLALLLLLLSFNVSATTSAANPATSSDTASAKRWLERLSTSLNQLNFTTSFVVVKSNQAEPYHWLHGLGENDQELEIFTRLNGPRRDVLRKGDIVSYIEPEQEAYSVISNDVKGPIPTIFRGDISELEDSYRFISVGRSRVLGRVAQLIRIVAKDKYRYSYWLWLDQQTGLLLKMAILTRQGLLLEQIQFTHIEVSDQLSENLAQFQLTELPEAVKLVRQQQSKVFAWQVNWLPHGFSAVKSNHHNLNSNNRGDEKAVEFMLFSDGLVDISVYVNLSQENFRAPEYASDGATMVFNHIVQGIEVGVVGNIPLVTAKKIAESIVPARKKNGNSSVQGSVSESHDD</sequence>
<dbReference type="InterPro" id="IPR005588">
    <property type="entry name" value="MucB_RseB"/>
</dbReference>
<evidence type="ECO:0000259" key="7">
    <source>
        <dbReference type="Pfam" id="PF17188"/>
    </source>
</evidence>
<evidence type="ECO:0000313" key="8">
    <source>
        <dbReference type="EMBL" id="KGJ89076.1"/>
    </source>
</evidence>
<dbReference type="GO" id="GO:0030288">
    <property type="term" value="C:outer membrane-bounded periplasmic space"/>
    <property type="evidence" value="ECO:0007669"/>
    <property type="project" value="TreeGrafter"/>
</dbReference>
<evidence type="ECO:0000256" key="3">
    <source>
        <dbReference type="ARBA" id="ARBA00022729"/>
    </source>
</evidence>
<evidence type="ECO:0000256" key="1">
    <source>
        <dbReference type="ARBA" id="ARBA00004418"/>
    </source>
</evidence>
<evidence type="ECO:0000256" key="4">
    <source>
        <dbReference type="ARBA" id="ARBA00022764"/>
    </source>
</evidence>
<feature type="chain" id="PRO_5001956800" evidence="5">
    <location>
        <begin position="18"/>
        <end position="346"/>
    </location>
</feature>
<dbReference type="InterPro" id="IPR033436">
    <property type="entry name" value="MucB/RseB_C"/>
</dbReference>
<dbReference type="RefSeq" id="WP_033083985.1">
    <property type="nucleotide sequence ID" value="NZ_JQEC01000057.1"/>
</dbReference>
<keyword evidence="3 5" id="KW-0732">Signal</keyword>
<dbReference type="GO" id="GO:0032885">
    <property type="term" value="P:regulation of polysaccharide biosynthetic process"/>
    <property type="evidence" value="ECO:0007669"/>
    <property type="project" value="TreeGrafter"/>
</dbReference>
<protein>
    <submittedName>
        <fullName evidence="8">Sigma E regulatory protein, MucB/RseB</fullName>
    </submittedName>
</protein>
<dbReference type="OrthoDB" id="7067274at2"/>
<dbReference type="AlphaFoldDB" id="A0A099KFG2"/>
<comment type="similarity">
    <text evidence="2">Belongs to the RseB family.</text>
</comment>
<comment type="caution">
    <text evidence="8">The sequence shown here is derived from an EMBL/GenBank/DDBJ whole genome shotgun (WGS) entry which is preliminary data.</text>
</comment>
<dbReference type="PANTHER" id="PTHR38782:SF1">
    <property type="entry name" value="SIGMA-E FACTOR REGULATORY PROTEIN RSEB"/>
    <property type="match status" value="1"/>
</dbReference>
<organism evidence="8 9">
    <name type="scientific">Colwellia psychrerythraea</name>
    <name type="common">Vibrio psychroerythus</name>
    <dbReference type="NCBI Taxonomy" id="28229"/>
    <lineage>
        <taxon>Bacteria</taxon>
        <taxon>Pseudomonadati</taxon>
        <taxon>Pseudomonadota</taxon>
        <taxon>Gammaproteobacteria</taxon>
        <taxon>Alteromonadales</taxon>
        <taxon>Colwelliaceae</taxon>
        <taxon>Colwellia</taxon>
    </lineage>
</organism>
<evidence type="ECO:0000313" key="9">
    <source>
        <dbReference type="Proteomes" id="UP000029868"/>
    </source>
</evidence>
<evidence type="ECO:0000256" key="5">
    <source>
        <dbReference type="SAM" id="SignalP"/>
    </source>
</evidence>
<dbReference type="EMBL" id="JQEC01000057">
    <property type="protein sequence ID" value="KGJ89076.1"/>
    <property type="molecule type" value="Genomic_DNA"/>
</dbReference>
<evidence type="ECO:0000259" key="6">
    <source>
        <dbReference type="Pfam" id="PF03888"/>
    </source>
</evidence>
<evidence type="ECO:0000256" key="2">
    <source>
        <dbReference type="ARBA" id="ARBA00008150"/>
    </source>
</evidence>
<dbReference type="GO" id="GO:0045152">
    <property type="term" value="F:antisigma factor binding"/>
    <property type="evidence" value="ECO:0007669"/>
    <property type="project" value="TreeGrafter"/>
</dbReference>
<dbReference type="PIRSF" id="PIRSF005427">
    <property type="entry name" value="RseB"/>
    <property type="match status" value="1"/>
</dbReference>
<dbReference type="Pfam" id="PF03888">
    <property type="entry name" value="MucB_RseB"/>
    <property type="match status" value="1"/>
</dbReference>
<feature type="domain" description="MucB/RseB N-terminal" evidence="6">
    <location>
        <begin position="32"/>
        <end position="204"/>
    </location>
</feature>
<feature type="domain" description="MucB/RseB C-terminal" evidence="7">
    <location>
        <begin position="226"/>
        <end position="324"/>
    </location>
</feature>
<keyword evidence="4" id="KW-0574">Periplasm</keyword>
<dbReference type="PANTHER" id="PTHR38782">
    <property type="match status" value="1"/>
</dbReference>
<feature type="signal peptide" evidence="5">
    <location>
        <begin position="1"/>
        <end position="17"/>
    </location>
</feature>
<accession>A0A099KFG2</accession>
<comment type="subcellular location">
    <subcellularLocation>
        <location evidence="1">Periplasm</location>
    </subcellularLocation>
</comment>
<gene>
    <name evidence="8" type="ORF">GAB14E_4072</name>
</gene>
<proteinExistence type="inferred from homology"/>
<dbReference type="PATRIC" id="fig|28229.3.peg.4045"/>
<dbReference type="Gene3D" id="3.30.200.100">
    <property type="entry name" value="MucB/RseB, C-terminal domain"/>
    <property type="match status" value="1"/>
</dbReference>
<dbReference type="Pfam" id="PF17188">
    <property type="entry name" value="MucB_RseB_C"/>
    <property type="match status" value="1"/>
</dbReference>
<dbReference type="InterPro" id="IPR033434">
    <property type="entry name" value="MucB/RseB_N"/>
</dbReference>